<reference evidence="3" key="1">
    <citation type="submission" date="2022-08" db="UniProtKB">
        <authorList>
            <consortium name="EnsemblMetazoa"/>
        </authorList>
    </citation>
    <scope>IDENTIFICATION</scope>
    <source>
        <strain evidence="3">05x7-T-G4-1.051#20</strain>
    </source>
</reference>
<organism evidence="3 4">
    <name type="scientific">Magallana gigas</name>
    <name type="common">Pacific oyster</name>
    <name type="synonym">Crassostrea gigas</name>
    <dbReference type="NCBI Taxonomy" id="29159"/>
    <lineage>
        <taxon>Eukaryota</taxon>
        <taxon>Metazoa</taxon>
        <taxon>Spiralia</taxon>
        <taxon>Lophotrochozoa</taxon>
        <taxon>Mollusca</taxon>
        <taxon>Bivalvia</taxon>
        <taxon>Autobranchia</taxon>
        <taxon>Pteriomorphia</taxon>
        <taxon>Ostreida</taxon>
        <taxon>Ostreoidea</taxon>
        <taxon>Ostreidae</taxon>
        <taxon>Magallana</taxon>
    </lineage>
</organism>
<dbReference type="EnsemblMetazoa" id="G13408.2">
    <property type="protein sequence ID" value="G13408.2:cds"/>
    <property type="gene ID" value="G13408"/>
</dbReference>
<feature type="region of interest" description="Disordered" evidence="1">
    <location>
        <begin position="793"/>
        <end position="873"/>
    </location>
</feature>
<accession>A0A8W8IB95</accession>
<feature type="compositionally biased region" description="Acidic residues" evidence="1">
    <location>
        <begin position="821"/>
        <end position="842"/>
    </location>
</feature>
<feature type="domain" description="Transglutaminase-like" evidence="2">
    <location>
        <begin position="184"/>
        <end position="251"/>
    </location>
</feature>
<evidence type="ECO:0000256" key="1">
    <source>
        <dbReference type="SAM" id="MobiDB-lite"/>
    </source>
</evidence>
<name>A0A8W8IB95_MAGGI</name>
<dbReference type="SUPFAM" id="SSF54001">
    <property type="entry name" value="Cysteine proteinases"/>
    <property type="match status" value="1"/>
</dbReference>
<proteinExistence type="predicted"/>
<dbReference type="InterPro" id="IPR053041">
    <property type="entry name" value="Transglut-like_Superfamily_Mod"/>
</dbReference>
<sequence>MGGGASKTPKQEAPTGYSSVQPTQQPADQTEPDKNQGVSVSIRPPSGYEDEPSGSRRESDTPNSPAEGYRSDGVSGGILDPLQENTKDAANIPVNETGYPPPKPAVNRKSDILRPADIAEGDKRAKQIKPGDANTFEDLAYLLTKGMSRDVQQIRSIFSWVVTQNVQEIEFPANVILDSHMDILRRMRDGQSSYTTLFTLLCRAAHIPCVIIHGIAKSAGYEVGHKDLKHLRNLWNAVFINGGWRFVFPLWACRAVKEHAPGDWTLVDLKVNAISERIDIDEDSVSTTSDHYFLTDPEEFIHRCFPDKPDWQLLRTPLTKDEFLDMPLLMPPFFDYKLKLLTKPKCVLNSKDGMCNISIKSPQIEDMLMTYELYYDVRESGSSLPSGVPMDRCVAIMQQKGRIAFSVRFLHPGIYRLDIHGSLIGNALSLLGSFKLVCNKTRDNIKPYPCNPDIGFGPNLITNQSGLLSESHHESLISFNCRRGTEIIFTMSKQMQIQTKLFHQTIDGQQLKEYVSHRKIGNQVCILLAIPQKGEYVLQINNRWMEEPEFQNVCNYLLEAGDGEKKPRNYETPSEKKLRCQLHESLRSKDPVFVKRAIDQFCKSGLEDSGETQQARDRLVYLKLSKGLRDSINRRNLEALEESVQQAKSSKFSHKLQPLIQKAEEEVADLKKTDKHAHDILEMNLLTVTELRNYKTPKPIVHDVMKATFILLGERQDLLEDWMDVQNLMWKIGKEALMKRIENFDKDSVDEKLVKVAARCLKPYDEDMAHATSAGCGTFYVWANKIVSEYANDEKNEKQHQTSSHYKSSSKREYSATDPYSGDEDEGVDNELDQFSLDGDDSTDPRGRSNHSHGGVNNPDDIRHHEADDGYNS</sequence>
<dbReference type="InterPro" id="IPR038765">
    <property type="entry name" value="Papain-like_cys_pep_sf"/>
</dbReference>
<dbReference type="InterPro" id="IPR002931">
    <property type="entry name" value="Transglutaminase-like"/>
</dbReference>
<dbReference type="OMA" id="FRQRYFL"/>
<dbReference type="Pfam" id="PF23265">
    <property type="entry name" value="Ig-like_KY"/>
    <property type="match status" value="2"/>
</dbReference>
<dbReference type="SMART" id="SM00460">
    <property type="entry name" value="TGc"/>
    <property type="match status" value="1"/>
</dbReference>
<dbReference type="Pfam" id="PF01841">
    <property type="entry name" value="Transglut_core"/>
    <property type="match status" value="1"/>
</dbReference>
<dbReference type="AlphaFoldDB" id="A0A8W8IB95"/>
<dbReference type="Proteomes" id="UP000005408">
    <property type="component" value="Unassembled WGS sequence"/>
</dbReference>
<dbReference type="InterPro" id="IPR056564">
    <property type="entry name" value="Ig-like_KY"/>
</dbReference>
<evidence type="ECO:0000259" key="2">
    <source>
        <dbReference type="SMART" id="SM00460"/>
    </source>
</evidence>
<feature type="region of interest" description="Disordered" evidence="1">
    <location>
        <begin position="1"/>
        <end position="114"/>
    </location>
</feature>
<evidence type="ECO:0000313" key="4">
    <source>
        <dbReference type="Proteomes" id="UP000005408"/>
    </source>
</evidence>
<dbReference type="PANTHER" id="PTHR47020:SF1">
    <property type="entry name" value="HILLARIN"/>
    <property type="match status" value="1"/>
</dbReference>
<dbReference type="EnsemblMetazoa" id="G13408.4">
    <property type="protein sequence ID" value="G13408.4:cds"/>
    <property type="gene ID" value="G13408"/>
</dbReference>
<dbReference type="Gene3D" id="3.10.620.30">
    <property type="match status" value="1"/>
</dbReference>
<feature type="compositionally biased region" description="Polar residues" evidence="1">
    <location>
        <begin position="16"/>
        <end position="28"/>
    </location>
</feature>
<dbReference type="Gene3D" id="1.20.920.60">
    <property type="match status" value="1"/>
</dbReference>
<dbReference type="OrthoDB" id="6129702at2759"/>
<feature type="compositionally biased region" description="Basic and acidic residues" evidence="1">
    <location>
        <begin position="860"/>
        <end position="873"/>
    </location>
</feature>
<protein>
    <recommendedName>
        <fullName evidence="2">Transglutaminase-like domain-containing protein</fullName>
    </recommendedName>
</protein>
<dbReference type="PANTHER" id="PTHR47020">
    <property type="entry name" value="HILLARIN"/>
    <property type="match status" value="1"/>
</dbReference>
<evidence type="ECO:0000313" key="3">
    <source>
        <dbReference type="EnsemblMetazoa" id="G13408.4:cds"/>
    </source>
</evidence>
<keyword evidence="4" id="KW-1185">Reference proteome</keyword>